<evidence type="ECO:0000313" key="3">
    <source>
        <dbReference type="EMBL" id="KAF3455355.1"/>
    </source>
</evidence>
<dbReference type="AlphaFoldDB" id="A0A8K0HPH8"/>
<reference evidence="3" key="1">
    <citation type="submission" date="2020-03" db="EMBL/GenBank/DDBJ databases">
        <title>A high-quality chromosome-level genome assembly of a woody plant with both climbing and erect habits, Rhamnella rubrinervis.</title>
        <authorList>
            <person name="Lu Z."/>
            <person name="Yang Y."/>
            <person name="Zhu X."/>
            <person name="Sun Y."/>
        </authorList>
    </citation>
    <scope>NUCLEOTIDE SEQUENCE</scope>
    <source>
        <strain evidence="3">BYM</strain>
        <tissue evidence="3">Leaf</tissue>
    </source>
</reference>
<sequence length="353" mass="39432">MKFECSEPLGGWLSSIAAVAYNKKHRKPDMPWNVVSKTLAAKVAWKFVKEKGIDMVTINPAMLIGPLLQPTLNTSSAAMLNLINGAQTFPNSTFGWINMKKVAIAHILAYEIPSANGRYCLVNTVAHYLEVMRNLRELYPDFQLPQKQGNSRELKGKEVCKLPSAGGTLKELFVFDAEKIICNLRLGVFGSNTGHIRGEQGICVLDLSFAGCLKVFHTPIKGPKGLSFRIMLFYGGFVHVLLLNQVECGDNNVMDFDFNSTGVRFDRKSFAMIIRLNYGLMTPGKFIKAFEDSGFNEEKDEDVADNDSIVVWDPFTTADPTQKVALTAFMNDSTTNSHQVEFDVINKHSFYLY</sequence>
<comment type="caution">
    <text evidence="3">The sequence shown here is derived from an EMBL/GenBank/DDBJ whole genome shotgun (WGS) entry which is preliminary data.</text>
</comment>
<protein>
    <submittedName>
        <fullName evidence="3">Uncharacterized protein</fullName>
    </submittedName>
</protein>
<dbReference type="PANTHER" id="PTHR10366">
    <property type="entry name" value="NAD DEPENDENT EPIMERASE/DEHYDRATASE"/>
    <property type="match status" value="1"/>
</dbReference>
<evidence type="ECO:0000256" key="1">
    <source>
        <dbReference type="ARBA" id="ARBA00022857"/>
    </source>
</evidence>
<dbReference type="SUPFAM" id="SSF51735">
    <property type="entry name" value="NAD(P)-binding Rossmann-fold domains"/>
    <property type="match status" value="1"/>
</dbReference>
<dbReference type="InterPro" id="IPR036291">
    <property type="entry name" value="NAD(P)-bd_dom_sf"/>
</dbReference>
<dbReference type="EMBL" id="VOIH02000002">
    <property type="protein sequence ID" value="KAF3455355.1"/>
    <property type="molecule type" value="Genomic_DNA"/>
</dbReference>
<proteinExistence type="predicted"/>
<dbReference type="OrthoDB" id="1930729at2759"/>
<keyword evidence="4" id="KW-1185">Reference proteome</keyword>
<keyword evidence="1" id="KW-0521">NADP</keyword>
<accession>A0A8K0HPH8</accession>
<dbReference type="PANTHER" id="PTHR10366:SF852">
    <property type="entry name" value="CINNAMOYL-COA REDUCTASE CAD2"/>
    <property type="match status" value="1"/>
</dbReference>
<gene>
    <name evidence="3" type="ORF">FNV43_RR05806</name>
</gene>
<evidence type="ECO:0000313" key="4">
    <source>
        <dbReference type="Proteomes" id="UP000796880"/>
    </source>
</evidence>
<dbReference type="Gene3D" id="3.40.50.720">
    <property type="entry name" value="NAD(P)-binding Rossmann-like Domain"/>
    <property type="match status" value="1"/>
</dbReference>
<organism evidence="3 4">
    <name type="scientific">Rhamnella rubrinervis</name>
    <dbReference type="NCBI Taxonomy" id="2594499"/>
    <lineage>
        <taxon>Eukaryota</taxon>
        <taxon>Viridiplantae</taxon>
        <taxon>Streptophyta</taxon>
        <taxon>Embryophyta</taxon>
        <taxon>Tracheophyta</taxon>
        <taxon>Spermatophyta</taxon>
        <taxon>Magnoliopsida</taxon>
        <taxon>eudicotyledons</taxon>
        <taxon>Gunneridae</taxon>
        <taxon>Pentapetalae</taxon>
        <taxon>rosids</taxon>
        <taxon>fabids</taxon>
        <taxon>Rosales</taxon>
        <taxon>Rhamnaceae</taxon>
        <taxon>rhamnoid group</taxon>
        <taxon>Rhamneae</taxon>
        <taxon>Rhamnella</taxon>
    </lineage>
</organism>
<dbReference type="GO" id="GO:0016616">
    <property type="term" value="F:oxidoreductase activity, acting on the CH-OH group of donors, NAD or NADP as acceptor"/>
    <property type="evidence" value="ECO:0007669"/>
    <property type="project" value="TreeGrafter"/>
</dbReference>
<dbReference type="Proteomes" id="UP000796880">
    <property type="component" value="Unassembled WGS sequence"/>
</dbReference>
<evidence type="ECO:0000256" key="2">
    <source>
        <dbReference type="ARBA" id="ARBA00023002"/>
    </source>
</evidence>
<dbReference type="InterPro" id="IPR050425">
    <property type="entry name" value="NAD(P)_dehydrat-like"/>
</dbReference>
<name>A0A8K0HPH8_9ROSA</name>
<keyword evidence="2" id="KW-0560">Oxidoreductase</keyword>